<evidence type="ECO:0000256" key="2">
    <source>
        <dbReference type="ARBA" id="ARBA00006471"/>
    </source>
</evidence>
<dbReference type="RefSeq" id="WP_133517083.1">
    <property type="nucleotide sequence ID" value="NZ_JAHDUW010000006.1"/>
</dbReference>
<dbReference type="InterPro" id="IPR000630">
    <property type="entry name" value="Ribosomal_uS8"/>
</dbReference>
<dbReference type="InterPro" id="IPR047863">
    <property type="entry name" value="Ribosomal_uS8_CS"/>
</dbReference>
<reference evidence="10 11" key="1">
    <citation type="submission" date="2019-03" db="EMBL/GenBank/DDBJ databases">
        <title>Genomic Encyclopedia of Type Strains, Phase IV (KMG-IV): sequencing the most valuable type-strain genomes for metagenomic binning, comparative biology and taxonomic classification.</title>
        <authorList>
            <person name="Goeker M."/>
        </authorList>
    </citation>
    <scope>NUCLEOTIDE SEQUENCE [LARGE SCALE GENOMIC DNA]</scope>
    <source>
        <strain evidence="10 11">DSM 13328</strain>
    </source>
</reference>
<evidence type="ECO:0000256" key="7">
    <source>
        <dbReference type="ARBA" id="ARBA00023274"/>
    </source>
</evidence>
<evidence type="ECO:0000256" key="1">
    <source>
        <dbReference type="ARBA" id="ARBA00002569"/>
    </source>
</evidence>
<dbReference type="OrthoDB" id="5670at2157"/>
<dbReference type="Proteomes" id="UP000294855">
    <property type="component" value="Unassembled WGS sequence"/>
</dbReference>
<evidence type="ECO:0000256" key="3">
    <source>
        <dbReference type="ARBA" id="ARBA00011458"/>
    </source>
</evidence>
<dbReference type="EMBL" id="SNYS01000006">
    <property type="protein sequence ID" value="TDQ70280.1"/>
    <property type="molecule type" value="Genomic_DNA"/>
</dbReference>
<evidence type="ECO:0000256" key="4">
    <source>
        <dbReference type="ARBA" id="ARBA00022730"/>
    </source>
</evidence>
<comment type="function">
    <text evidence="1 8">One of the primary rRNA binding proteins, it binds directly to 16S rRNA central domain where it helps coordinate assembly of the platform of the 30S subunit.</text>
</comment>
<keyword evidence="6 8" id="KW-0689">Ribosomal protein</keyword>
<keyword evidence="4 8" id="KW-0699">rRNA-binding</keyword>
<dbReference type="FunFam" id="3.30.1490.10:FF:000002">
    <property type="entry name" value="40S ribosomal protein S15a"/>
    <property type="match status" value="1"/>
</dbReference>
<dbReference type="Gene3D" id="3.30.1490.10">
    <property type="match status" value="1"/>
</dbReference>
<dbReference type="SUPFAM" id="SSF56047">
    <property type="entry name" value="Ribosomal protein S8"/>
    <property type="match status" value="1"/>
</dbReference>
<dbReference type="NCBIfam" id="NF003115">
    <property type="entry name" value="PRK04034.1"/>
    <property type="match status" value="1"/>
</dbReference>
<evidence type="ECO:0000256" key="8">
    <source>
        <dbReference type="HAMAP-Rule" id="MF_01302"/>
    </source>
</evidence>
<proteinExistence type="inferred from homology"/>
<evidence type="ECO:0000256" key="6">
    <source>
        <dbReference type="ARBA" id="ARBA00022980"/>
    </source>
</evidence>
<evidence type="ECO:0000313" key="10">
    <source>
        <dbReference type="EMBL" id="TDQ70280.1"/>
    </source>
</evidence>
<dbReference type="HAMAP" id="MF_01302_A">
    <property type="entry name" value="Ribosomal_uS8_A"/>
    <property type="match status" value="1"/>
</dbReference>
<dbReference type="GO" id="GO:0006412">
    <property type="term" value="P:translation"/>
    <property type="evidence" value="ECO:0007669"/>
    <property type="project" value="UniProtKB-UniRule"/>
</dbReference>
<accession>A0A484F5X1</accession>
<keyword evidence="11" id="KW-1185">Reference proteome</keyword>
<organism evidence="10 11">
    <name type="scientific">Methanimicrococcus blatticola</name>
    <dbReference type="NCBI Taxonomy" id="91560"/>
    <lineage>
        <taxon>Archaea</taxon>
        <taxon>Methanobacteriati</taxon>
        <taxon>Methanobacteriota</taxon>
        <taxon>Stenosarchaea group</taxon>
        <taxon>Methanomicrobia</taxon>
        <taxon>Methanosarcinales</taxon>
        <taxon>Methanosarcinaceae</taxon>
        <taxon>Methanimicrococcus</taxon>
    </lineage>
</organism>
<dbReference type="GO" id="GO:0003735">
    <property type="term" value="F:structural constituent of ribosome"/>
    <property type="evidence" value="ECO:0007669"/>
    <property type="project" value="InterPro"/>
</dbReference>
<dbReference type="PROSITE" id="PS00053">
    <property type="entry name" value="RIBOSOMAL_S8"/>
    <property type="match status" value="1"/>
</dbReference>
<evidence type="ECO:0000256" key="5">
    <source>
        <dbReference type="ARBA" id="ARBA00022884"/>
    </source>
</evidence>
<name>A0A484F5X1_9EURY</name>
<dbReference type="InterPro" id="IPR035987">
    <property type="entry name" value="Ribosomal_uS8_sf"/>
</dbReference>
<keyword evidence="5 8" id="KW-0694">RNA-binding</keyword>
<evidence type="ECO:0000256" key="9">
    <source>
        <dbReference type="RuleBase" id="RU003660"/>
    </source>
</evidence>
<dbReference type="AlphaFoldDB" id="A0A484F5X1"/>
<keyword evidence="7 8" id="KW-0687">Ribonucleoprotein</keyword>
<dbReference type="GO" id="GO:0019843">
    <property type="term" value="F:rRNA binding"/>
    <property type="evidence" value="ECO:0007669"/>
    <property type="project" value="UniProtKB-UniRule"/>
</dbReference>
<comment type="similarity">
    <text evidence="2 8 9">Belongs to the universal ribosomal protein uS8 family.</text>
</comment>
<gene>
    <name evidence="8" type="primary">rps8</name>
    <name evidence="10" type="ORF">C7391_0622</name>
</gene>
<dbReference type="Pfam" id="PF00410">
    <property type="entry name" value="Ribosomal_S8"/>
    <property type="match status" value="1"/>
</dbReference>
<dbReference type="PANTHER" id="PTHR11758">
    <property type="entry name" value="40S RIBOSOMAL PROTEIN S15A"/>
    <property type="match status" value="1"/>
</dbReference>
<dbReference type="GO" id="GO:1990904">
    <property type="term" value="C:ribonucleoprotein complex"/>
    <property type="evidence" value="ECO:0007669"/>
    <property type="project" value="UniProtKB-KW"/>
</dbReference>
<sequence>MVLFDPLADALSVIKNAEAVGKTSCVIRPASKVIGNVLNVMKEGGYLESFEFVEDGKAGVFEVKLAGAINDCGAIKPRYSLALDDFEKWEKRYLPAKNFGVLVLTTSKGVLSHHEAREQNVGGKLLAYVY</sequence>
<dbReference type="GO" id="GO:0005840">
    <property type="term" value="C:ribosome"/>
    <property type="evidence" value="ECO:0007669"/>
    <property type="project" value="UniProtKB-KW"/>
</dbReference>
<protein>
    <recommendedName>
        <fullName evidence="8">Small ribosomal subunit protein uS8</fullName>
    </recommendedName>
</protein>
<evidence type="ECO:0000313" key="11">
    <source>
        <dbReference type="Proteomes" id="UP000294855"/>
    </source>
</evidence>
<dbReference type="Gene3D" id="3.30.1370.30">
    <property type="match status" value="1"/>
</dbReference>
<comment type="caution">
    <text evidence="10">The sequence shown here is derived from an EMBL/GenBank/DDBJ whole genome shotgun (WGS) entry which is preliminary data.</text>
</comment>
<dbReference type="FunFam" id="3.30.1370.30:FF:000001">
    <property type="entry name" value="40S ribosomal protein S15a"/>
    <property type="match status" value="1"/>
</dbReference>
<comment type="subunit">
    <text evidence="3 8">Part of the 30S ribosomal subunit.</text>
</comment>